<dbReference type="EMBL" id="FOTW01000038">
    <property type="protein sequence ID" value="SFM84903.1"/>
    <property type="molecule type" value="Genomic_DNA"/>
</dbReference>
<evidence type="ECO:0000313" key="4">
    <source>
        <dbReference type="Proteomes" id="UP000199470"/>
    </source>
</evidence>
<reference evidence="3 4" key="1">
    <citation type="submission" date="2016-10" db="EMBL/GenBank/DDBJ databases">
        <authorList>
            <person name="de Groot N.N."/>
        </authorList>
    </citation>
    <scope>NUCLEOTIDE SEQUENCE [LARGE SCALE GENOMIC DNA]</scope>
    <source>
        <strain evidence="3 4">ATCC 43154</strain>
    </source>
</reference>
<dbReference type="Proteomes" id="UP000199470">
    <property type="component" value="Unassembled WGS sequence"/>
</dbReference>
<feature type="region of interest" description="Disordered" evidence="1">
    <location>
        <begin position="63"/>
        <end position="85"/>
    </location>
</feature>
<keyword evidence="2" id="KW-0732">Signal</keyword>
<gene>
    <name evidence="3" type="ORF">SAMN02982985_05519</name>
</gene>
<dbReference type="STRING" id="758825.SAMN02982985_05519"/>
<feature type="compositionally biased region" description="Basic and acidic residues" evidence="1">
    <location>
        <begin position="69"/>
        <end position="85"/>
    </location>
</feature>
<dbReference type="OrthoDB" id="8703271at2"/>
<dbReference type="AlphaFoldDB" id="A0A1I4U867"/>
<name>A0A1I4U867_9BURK</name>
<evidence type="ECO:0000256" key="2">
    <source>
        <dbReference type="SAM" id="SignalP"/>
    </source>
</evidence>
<accession>A0A1I4U867</accession>
<evidence type="ECO:0000256" key="1">
    <source>
        <dbReference type="SAM" id="MobiDB-lite"/>
    </source>
</evidence>
<dbReference type="RefSeq" id="WP_093390908.1">
    <property type="nucleotide sequence ID" value="NZ_FOTW01000038.1"/>
</dbReference>
<proteinExistence type="predicted"/>
<keyword evidence="4" id="KW-1185">Reference proteome</keyword>
<organism evidence="3 4">
    <name type="scientific">Rugamonas rubra</name>
    <dbReference type="NCBI Taxonomy" id="758825"/>
    <lineage>
        <taxon>Bacteria</taxon>
        <taxon>Pseudomonadati</taxon>
        <taxon>Pseudomonadota</taxon>
        <taxon>Betaproteobacteria</taxon>
        <taxon>Burkholderiales</taxon>
        <taxon>Oxalobacteraceae</taxon>
        <taxon>Telluria group</taxon>
        <taxon>Rugamonas</taxon>
    </lineage>
</organism>
<feature type="chain" id="PRO_5011641844" evidence="2">
    <location>
        <begin position="19"/>
        <end position="156"/>
    </location>
</feature>
<sequence length="156" mass="16585">MRTLFGLLLLAGSAAATAADDAAMSRCRSIDAGAGRLACYDAIELGAPRAAATAPATGALSVQQQQERFGLENRAPKAEQEQVKSLDSHIEGDFDGWGPRGTIRLANGQVWRVSDDSQAVLDLHNPKVRVVRGLLGSGHYLEIEGTNHAPRVARLK</sequence>
<evidence type="ECO:0000313" key="3">
    <source>
        <dbReference type="EMBL" id="SFM84903.1"/>
    </source>
</evidence>
<feature type="signal peptide" evidence="2">
    <location>
        <begin position="1"/>
        <end position="18"/>
    </location>
</feature>
<protein>
    <submittedName>
        <fullName evidence="3">Uncharacterized protein</fullName>
    </submittedName>
</protein>